<dbReference type="Gene3D" id="1.25.40.90">
    <property type="match status" value="1"/>
</dbReference>
<dbReference type="AlphaFoldDB" id="A0AA36DHJ1"/>
<comment type="caution">
    <text evidence="5">The sequence shown here is derived from an EMBL/GenBank/DDBJ whole genome shotgun (WGS) entry which is preliminary data.</text>
</comment>
<dbReference type="Pfam" id="PF01805">
    <property type="entry name" value="Surp"/>
    <property type="match status" value="1"/>
</dbReference>
<dbReference type="PANTHER" id="PTHR12323:SF0">
    <property type="entry name" value="CALCIUM HOMEOSTASIS ENDOPLASMIC RETICULUM PROTEIN"/>
    <property type="match status" value="1"/>
</dbReference>
<dbReference type="GO" id="GO:0006396">
    <property type="term" value="P:RNA processing"/>
    <property type="evidence" value="ECO:0007669"/>
    <property type="project" value="InterPro"/>
</dbReference>
<evidence type="ECO:0000313" key="5">
    <source>
        <dbReference type="EMBL" id="CAJ0586661.1"/>
    </source>
</evidence>
<dbReference type="PROSITE" id="PS51391">
    <property type="entry name" value="CID"/>
    <property type="match status" value="1"/>
</dbReference>
<evidence type="ECO:0000259" key="2">
    <source>
        <dbReference type="PROSITE" id="PS50128"/>
    </source>
</evidence>
<organism evidence="5 6">
    <name type="scientific">Mesorhabditis spiculigera</name>
    <dbReference type="NCBI Taxonomy" id="96644"/>
    <lineage>
        <taxon>Eukaryota</taxon>
        <taxon>Metazoa</taxon>
        <taxon>Ecdysozoa</taxon>
        <taxon>Nematoda</taxon>
        <taxon>Chromadorea</taxon>
        <taxon>Rhabditida</taxon>
        <taxon>Rhabditina</taxon>
        <taxon>Rhabditomorpha</taxon>
        <taxon>Rhabditoidea</taxon>
        <taxon>Rhabditidae</taxon>
        <taxon>Mesorhabditinae</taxon>
        <taxon>Mesorhabditis</taxon>
    </lineage>
</organism>
<dbReference type="EMBL" id="CATQJA010002709">
    <property type="protein sequence ID" value="CAJ0586661.1"/>
    <property type="molecule type" value="Genomic_DNA"/>
</dbReference>
<dbReference type="Proteomes" id="UP001177023">
    <property type="component" value="Unassembled WGS sequence"/>
</dbReference>
<dbReference type="InterPro" id="IPR056721">
    <property type="entry name" value="DUF7819"/>
</dbReference>
<dbReference type="PROSITE" id="PS50174">
    <property type="entry name" value="G_PATCH"/>
    <property type="match status" value="1"/>
</dbReference>
<sequence>MPFGMPPGPRPPQDQYLRDTIDKMAAFVARNGPGVEETTRQKQSGNETFSFLYDRDQFNPYYRFRVDMELSYLRNGPPPAGPSGPPPGHQNYPPTPQHDQQHRGPPPMTPQPGPSTSSHQANPETSAARQQIDACRAAIKQSEQNLQAQHDSIPLIKDAQLLQGAIDAENSKIATLLQQVKLDVAPLTNMLEQLNGKASKDAVVSCKKWILDSCQTDQQREIILLYLQHRIRETSSSDSFRIHILYLINDWAHHCQRKKLTGQTAMLSRYVPKMFAWISEAAQNRASANEKLEKLVGTWEGHKYFNEQCFKQLRNPLHIYSSDRTALLTENRAVLQTIEAQLTAMLSGYEAQHNEFCKHQMNQIKMLEAQIAEAERPEVPKSLLDLKLAPPPQMDQPRRSRFDQTTANSFASERFQPAARGEERYHGEDDEDIDGIEYNEEDLVPKCEYWDTPAALMKPRIDMHEFAYKPMDPKAIRLDPPIKPPPALRHAMDRFYAEGPDTAARDGCGWELNALASFFERKAHMRAIQMEKLTAEGKTLEDLITNKMTQDDLDEELRAVERARIEAMDEAAANCPPLSSFIQKSAAPVALGMDNKGAQLMAKMGWKGTGLGAKETGIQVPINAGEVRDKNEMYKGLGQGTDIYEDFRSKVASGFAARNKHYAEKRANQHGRDGY</sequence>
<dbReference type="PANTHER" id="PTHR12323">
    <property type="entry name" value="SR-RELATED CTD ASSOCIATED FACTOR 6"/>
    <property type="match status" value="1"/>
</dbReference>
<dbReference type="Pfam" id="PF25127">
    <property type="entry name" value="DUF7819"/>
    <property type="match status" value="1"/>
</dbReference>
<protein>
    <submittedName>
        <fullName evidence="5">Uncharacterized protein</fullName>
    </submittedName>
</protein>
<evidence type="ECO:0000256" key="1">
    <source>
        <dbReference type="SAM" id="MobiDB-lite"/>
    </source>
</evidence>
<dbReference type="Pfam" id="PF04818">
    <property type="entry name" value="CID"/>
    <property type="match status" value="1"/>
</dbReference>
<dbReference type="SUPFAM" id="SSF109905">
    <property type="entry name" value="Surp module (SWAP domain)"/>
    <property type="match status" value="1"/>
</dbReference>
<feature type="domain" description="SURP motif" evidence="2">
    <location>
        <begin position="20"/>
        <end position="62"/>
    </location>
</feature>
<proteinExistence type="predicted"/>
<feature type="domain" description="CID" evidence="4">
    <location>
        <begin position="179"/>
        <end position="321"/>
    </location>
</feature>
<evidence type="ECO:0000259" key="4">
    <source>
        <dbReference type="PROSITE" id="PS51391"/>
    </source>
</evidence>
<evidence type="ECO:0000259" key="3">
    <source>
        <dbReference type="PROSITE" id="PS50174"/>
    </source>
</evidence>
<feature type="compositionally biased region" description="Polar residues" evidence="1">
    <location>
        <begin position="119"/>
        <end position="129"/>
    </location>
</feature>
<reference evidence="5" key="1">
    <citation type="submission" date="2023-06" db="EMBL/GenBank/DDBJ databases">
        <authorList>
            <person name="Delattre M."/>
        </authorList>
    </citation>
    <scope>NUCLEOTIDE SEQUENCE</scope>
    <source>
        <strain evidence="5">AF72</strain>
    </source>
</reference>
<dbReference type="PROSITE" id="PS50128">
    <property type="entry name" value="SURP"/>
    <property type="match status" value="1"/>
</dbReference>
<feature type="compositionally biased region" description="Pro residues" evidence="1">
    <location>
        <begin position="76"/>
        <end position="96"/>
    </location>
</feature>
<dbReference type="SMART" id="SM00648">
    <property type="entry name" value="SWAP"/>
    <property type="match status" value="1"/>
</dbReference>
<accession>A0AA36DHJ1</accession>
<dbReference type="InterPro" id="IPR000061">
    <property type="entry name" value="Surp"/>
</dbReference>
<dbReference type="InterPro" id="IPR008942">
    <property type="entry name" value="ENTH_VHS"/>
</dbReference>
<evidence type="ECO:0000313" key="6">
    <source>
        <dbReference type="Proteomes" id="UP001177023"/>
    </source>
</evidence>
<feature type="domain" description="G-patch" evidence="3">
    <location>
        <begin position="593"/>
        <end position="642"/>
    </location>
</feature>
<feature type="non-terminal residue" evidence="5">
    <location>
        <position position="675"/>
    </location>
</feature>
<gene>
    <name evidence="5" type="ORF">MSPICULIGERA_LOCUS24653</name>
</gene>
<dbReference type="SMART" id="SM00443">
    <property type="entry name" value="G_patch"/>
    <property type="match status" value="1"/>
</dbReference>
<feature type="compositionally biased region" description="Pro residues" evidence="1">
    <location>
        <begin position="104"/>
        <end position="113"/>
    </location>
</feature>
<dbReference type="Gene3D" id="1.10.10.790">
    <property type="entry name" value="Surp module"/>
    <property type="match status" value="1"/>
</dbReference>
<keyword evidence="6" id="KW-1185">Reference proteome</keyword>
<dbReference type="Pfam" id="PF01585">
    <property type="entry name" value="G-patch"/>
    <property type="match status" value="1"/>
</dbReference>
<dbReference type="InterPro" id="IPR006569">
    <property type="entry name" value="CID_dom"/>
</dbReference>
<dbReference type="InterPro" id="IPR000467">
    <property type="entry name" value="G_patch_dom"/>
</dbReference>
<dbReference type="GO" id="GO:0048471">
    <property type="term" value="C:perinuclear region of cytoplasm"/>
    <property type="evidence" value="ECO:0007669"/>
    <property type="project" value="TreeGrafter"/>
</dbReference>
<dbReference type="InterPro" id="IPR035967">
    <property type="entry name" value="SWAP/Surp_sf"/>
</dbReference>
<name>A0AA36DHJ1_9BILA</name>
<feature type="region of interest" description="Disordered" evidence="1">
    <location>
        <begin position="73"/>
        <end position="132"/>
    </location>
</feature>
<dbReference type="GO" id="GO:0006874">
    <property type="term" value="P:intracellular calcium ion homeostasis"/>
    <property type="evidence" value="ECO:0007669"/>
    <property type="project" value="TreeGrafter"/>
</dbReference>
<dbReference type="GO" id="GO:0003723">
    <property type="term" value="F:RNA binding"/>
    <property type="evidence" value="ECO:0007669"/>
    <property type="project" value="InterPro"/>
</dbReference>